<accession>A0A0C5VU99</accession>
<sequence>MNCSVRSNTFQSIFFALLVLLAFDAVAVDCPADAICRYDLEPGKYSDKGPYRYDDYDMPFGSTPGGASVYYPTNAEPPFSVLVFTPPLSGTQIMYRAWGPFFASHGIVMVTMDTRTTLDQVDSRARQQKTVLDAMKEENTRMGSPLYGKVATDRLGAVGWSMGGGATWINSAEYDGLRTAMSLAGHNLTAIDLDSKGYGTRCPTILFNGALDVTILGGLGQSDGVYDNIPSGVPKLIYEVVSAGHFSWGTPTQANDYVAELALAFQKTFLDGDLRWADYLTRPIRDVAKFESANLP</sequence>
<protein>
    <submittedName>
        <fullName evidence="4">Dienelactone hydrolase-related enzyme</fullName>
    </submittedName>
</protein>
<dbReference type="EMBL" id="CP007142">
    <property type="protein sequence ID" value="AJQ93984.1"/>
    <property type="molecule type" value="Genomic_DNA"/>
</dbReference>
<evidence type="ECO:0000259" key="3">
    <source>
        <dbReference type="Pfam" id="PF12740"/>
    </source>
</evidence>
<feature type="chain" id="PRO_5002183894" evidence="2">
    <location>
        <begin position="28"/>
        <end position="296"/>
    </location>
</feature>
<dbReference type="Pfam" id="PF12740">
    <property type="entry name" value="PETase"/>
    <property type="match status" value="1"/>
</dbReference>
<dbReference type="KEGG" id="gsn:YC6258_01940"/>
<keyword evidence="1 4" id="KW-0378">Hydrolase</keyword>
<dbReference type="STRING" id="1445510.YC6258_01940"/>
<dbReference type="InterPro" id="IPR050261">
    <property type="entry name" value="FrsA_esterase"/>
</dbReference>
<dbReference type="PANTHER" id="PTHR22946:SF9">
    <property type="entry name" value="POLYKETIDE TRANSFERASE AF380"/>
    <property type="match status" value="1"/>
</dbReference>
<feature type="domain" description="PET hydrolase/cutinase-like" evidence="3">
    <location>
        <begin position="48"/>
        <end position="286"/>
    </location>
</feature>
<dbReference type="AlphaFoldDB" id="A0A0C5VU99"/>
<name>A0A0C5VU99_9GAMM</name>
<keyword evidence="5" id="KW-1185">Reference proteome</keyword>
<dbReference type="InterPro" id="IPR029058">
    <property type="entry name" value="AB_hydrolase_fold"/>
</dbReference>
<dbReference type="OrthoDB" id="1466228at2"/>
<dbReference type="PANTHER" id="PTHR22946">
    <property type="entry name" value="DIENELACTONE HYDROLASE DOMAIN-CONTAINING PROTEIN-RELATED"/>
    <property type="match status" value="1"/>
</dbReference>
<dbReference type="GO" id="GO:0052689">
    <property type="term" value="F:carboxylic ester hydrolase activity"/>
    <property type="evidence" value="ECO:0007669"/>
    <property type="project" value="UniProtKB-ARBA"/>
</dbReference>
<dbReference type="RefSeq" id="WP_052830167.1">
    <property type="nucleotide sequence ID" value="NZ_CP007142.1"/>
</dbReference>
<dbReference type="Gene3D" id="3.40.50.1820">
    <property type="entry name" value="alpha/beta hydrolase"/>
    <property type="match status" value="1"/>
</dbReference>
<organism evidence="4 5">
    <name type="scientific">Gynuella sunshinyii YC6258</name>
    <dbReference type="NCBI Taxonomy" id="1445510"/>
    <lineage>
        <taxon>Bacteria</taxon>
        <taxon>Pseudomonadati</taxon>
        <taxon>Pseudomonadota</taxon>
        <taxon>Gammaproteobacteria</taxon>
        <taxon>Oceanospirillales</taxon>
        <taxon>Saccharospirillaceae</taxon>
        <taxon>Gynuella</taxon>
    </lineage>
</organism>
<evidence type="ECO:0000313" key="5">
    <source>
        <dbReference type="Proteomes" id="UP000032266"/>
    </source>
</evidence>
<gene>
    <name evidence="4" type="ORF">YC6258_01940</name>
</gene>
<reference evidence="4 5" key="1">
    <citation type="submission" date="2014-01" db="EMBL/GenBank/DDBJ databases">
        <title>Full genme sequencing of cellulolytic bacterium Gynuella sunshinyii YC6258T gen. nov., sp. nov.</title>
        <authorList>
            <person name="Khan H."/>
            <person name="Chung E.J."/>
            <person name="Chung Y.R."/>
        </authorList>
    </citation>
    <scope>NUCLEOTIDE SEQUENCE [LARGE SCALE GENOMIC DNA]</scope>
    <source>
        <strain evidence="4 5">YC6258</strain>
    </source>
</reference>
<proteinExistence type="predicted"/>
<evidence type="ECO:0000256" key="1">
    <source>
        <dbReference type="ARBA" id="ARBA00022801"/>
    </source>
</evidence>
<evidence type="ECO:0000313" key="4">
    <source>
        <dbReference type="EMBL" id="AJQ93984.1"/>
    </source>
</evidence>
<dbReference type="Proteomes" id="UP000032266">
    <property type="component" value="Chromosome"/>
</dbReference>
<dbReference type="SUPFAM" id="SSF53474">
    <property type="entry name" value="alpha/beta-Hydrolases"/>
    <property type="match status" value="1"/>
</dbReference>
<evidence type="ECO:0000256" key="2">
    <source>
        <dbReference type="SAM" id="SignalP"/>
    </source>
</evidence>
<dbReference type="HOGENOM" id="CLU_939306_0_0_6"/>
<dbReference type="InterPro" id="IPR041127">
    <property type="entry name" value="PET_hydrolase/cutinase-like"/>
</dbReference>
<keyword evidence="2" id="KW-0732">Signal</keyword>
<feature type="signal peptide" evidence="2">
    <location>
        <begin position="1"/>
        <end position="27"/>
    </location>
</feature>